<feature type="non-terminal residue" evidence="2">
    <location>
        <position position="181"/>
    </location>
</feature>
<name>X0VJM6_9ZZZZ</name>
<dbReference type="AlphaFoldDB" id="X0VJM6"/>
<dbReference type="SUPFAM" id="SSF53720">
    <property type="entry name" value="ALDH-like"/>
    <property type="match status" value="1"/>
</dbReference>
<gene>
    <name evidence="2" type="ORF">S01H1_41128</name>
</gene>
<feature type="domain" description="Aldehyde dehydrogenase" evidence="1">
    <location>
        <begin position="19"/>
        <end position="173"/>
    </location>
</feature>
<accession>X0VJM6</accession>
<dbReference type="PANTHER" id="PTHR11699">
    <property type="entry name" value="ALDEHYDE DEHYDROGENASE-RELATED"/>
    <property type="match status" value="1"/>
</dbReference>
<dbReference type="InterPro" id="IPR016161">
    <property type="entry name" value="Ald_DH/histidinol_DH"/>
</dbReference>
<dbReference type="EMBL" id="BARS01026066">
    <property type="protein sequence ID" value="GAG11417.1"/>
    <property type="molecule type" value="Genomic_DNA"/>
</dbReference>
<dbReference type="Gene3D" id="3.40.605.10">
    <property type="entry name" value="Aldehyde Dehydrogenase, Chain A, domain 1"/>
    <property type="match status" value="1"/>
</dbReference>
<dbReference type="InterPro" id="IPR015590">
    <property type="entry name" value="Aldehyde_DH_dom"/>
</dbReference>
<proteinExistence type="predicted"/>
<protein>
    <recommendedName>
        <fullName evidence="1">Aldehyde dehydrogenase domain-containing protein</fullName>
    </recommendedName>
</protein>
<dbReference type="InterPro" id="IPR016162">
    <property type="entry name" value="Ald_DH_N"/>
</dbReference>
<comment type="caution">
    <text evidence="2">The sequence shown here is derived from an EMBL/GenBank/DDBJ whole genome shotgun (WGS) entry which is preliminary data.</text>
</comment>
<dbReference type="GO" id="GO:0016491">
    <property type="term" value="F:oxidoreductase activity"/>
    <property type="evidence" value="ECO:0007669"/>
    <property type="project" value="InterPro"/>
</dbReference>
<evidence type="ECO:0000259" key="1">
    <source>
        <dbReference type="Pfam" id="PF00171"/>
    </source>
</evidence>
<evidence type="ECO:0000313" key="2">
    <source>
        <dbReference type="EMBL" id="GAG11417.1"/>
    </source>
</evidence>
<organism evidence="2">
    <name type="scientific">marine sediment metagenome</name>
    <dbReference type="NCBI Taxonomy" id="412755"/>
    <lineage>
        <taxon>unclassified sequences</taxon>
        <taxon>metagenomes</taxon>
        <taxon>ecological metagenomes</taxon>
    </lineage>
</organism>
<reference evidence="2" key="1">
    <citation type="journal article" date="2014" name="Front. Microbiol.">
        <title>High frequency of phylogenetically diverse reductive dehalogenase-homologous genes in deep subseafloor sedimentary metagenomes.</title>
        <authorList>
            <person name="Kawai M."/>
            <person name="Futagami T."/>
            <person name="Toyoda A."/>
            <person name="Takaki Y."/>
            <person name="Nishi S."/>
            <person name="Hori S."/>
            <person name="Arai W."/>
            <person name="Tsubouchi T."/>
            <person name="Morono Y."/>
            <person name="Uchiyama I."/>
            <person name="Ito T."/>
            <person name="Fujiyama A."/>
            <person name="Inagaki F."/>
            <person name="Takami H."/>
        </authorList>
    </citation>
    <scope>NUCLEOTIDE SEQUENCE</scope>
    <source>
        <strain evidence="2">Expedition CK06-06</strain>
    </source>
</reference>
<dbReference type="Pfam" id="PF00171">
    <property type="entry name" value="Aldedh"/>
    <property type="match status" value="1"/>
</dbReference>
<sequence>MGKEIISPLTGRPVRARLGDRELCEITPTDPEQLPGVYADARTAQGPWSETPLPRRLELIRRVYRLLYEHREQVAATITDATGKPESEALLTEIHNTLDACAFILNHAKGILSPKRLPAPFVLRMMGYKATLRRRPHGVITKLSAFNYPFKFAFDATVFAVAAGNTIVVKPDWSVSHPATL</sequence>